<feature type="domain" description="Aminoacyl-transfer RNA synthetases class-II family profile" evidence="13">
    <location>
        <begin position="33"/>
        <end position="465"/>
    </location>
</feature>
<dbReference type="Gene3D" id="3.40.50.800">
    <property type="entry name" value="Anticodon-binding domain"/>
    <property type="match status" value="1"/>
</dbReference>
<keyword evidence="4 12" id="KW-0436">Ligase</keyword>
<comment type="domain">
    <text evidence="12">Consists of three domains: the N-terminal catalytic domain, the editing domain and the C-terminal anticodon-binding domain.</text>
</comment>
<dbReference type="AlphaFoldDB" id="D3SLN7"/>
<dbReference type="InterPro" id="IPR002316">
    <property type="entry name" value="Pro-tRNA-ligase_IIa"/>
</dbReference>
<dbReference type="SUPFAM" id="SSF55826">
    <property type="entry name" value="YbaK/ProRS associated domain"/>
    <property type="match status" value="1"/>
</dbReference>
<accession>D3SLN7</accession>
<dbReference type="NCBIfam" id="TIGR00409">
    <property type="entry name" value="proS_fam_II"/>
    <property type="match status" value="1"/>
</dbReference>
<dbReference type="InterPro" id="IPR036621">
    <property type="entry name" value="Anticodon-bd_dom_sf"/>
</dbReference>
<evidence type="ECO:0000256" key="2">
    <source>
        <dbReference type="ARBA" id="ARBA00011738"/>
    </source>
</evidence>
<proteinExistence type="inferred from homology"/>
<evidence type="ECO:0000313" key="15">
    <source>
        <dbReference type="Proteomes" id="UP000002043"/>
    </source>
</evidence>
<keyword evidence="7 12" id="KW-0648">Protein biosynthesis</keyword>
<dbReference type="CDD" id="cd00861">
    <property type="entry name" value="ProRS_anticodon_short"/>
    <property type="match status" value="1"/>
</dbReference>
<dbReference type="InterPro" id="IPR033730">
    <property type="entry name" value="ProRS_core_prok"/>
</dbReference>
<dbReference type="STRING" id="638303.Thal_1035"/>
<keyword evidence="5 12" id="KW-0547">Nucleotide-binding</keyword>
<dbReference type="InterPro" id="IPR050062">
    <property type="entry name" value="Pro-tRNA_synthetase"/>
</dbReference>
<evidence type="ECO:0000256" key="12">
    <source>
        <dbReference type="HAMAP-Rule" id="MF_01569"/>
    </source>
</evidence>
<dbReference type="FunFam" id="3.30.930.10:FF:000042">
    <property type="entry name" value="probable proline--tRNA ligase, mitochondrial"/>
    <property type="match status" value="1"/>
</dbReference>
<dbReference type="Pfam" id="PF03129">
    <property type="entry name" value="HGTP_anticodon"/>
    <property type="match status" value="1"/>
</dbReference>
<comment type="subunit">
    <text evidence="2 12">Homodimer.</text>
</comment>
<dbReference type="Gene3D" id="3.90.960.10">
    <property type="entry name" value="YbaK/aminoacyl-tRNA synthetase-associated domain"/>
    <property type="match status" value="1"/>
</dbReference>
<dbReference type="SUPFAM" id="SSF52954">
    <property type="entry name" value="Class II aaRS ABD-related"/>
    <property type="match status" value="1"/>
</dbReference>
<dbReference type="InterPro" id="IPR004154">
    <property type="entry name" value="Anticodon-bd"/>
</dbReference>
<dbReference type="PRINTS" id="PR01046">
    <property type="entry name" value="TRNASYNTHPRO"/>
</dbReference>
<dbReference type="RefSeq" id="WP_012992073.1">
    <property type="nucleotide sequence ID" value="NC_013894.1"/>
</dbReference>
<evidence type="ECO:0000259" key="13">
    <source>
        <dbReference type="PROSITE" id="PS50862"/>
    </source>
</evidence>
<dbReference type="InterPro" id="IPR006195">
    <property type="entry name" value="aa-tRNA-synth_II"/>
</dbReference>
<dbReference type="EMBL" id="CP001931">
    <property type="protein sequence ID" value="ADC89667.1"/>
    <property type="molecule type" value="Genomic_DNA"/>
</dbReference>
<evidence type="ECO:0000256" key="3">
    <source>
        <dbReference type="ARBA" id="ARBA00022490"/>
    </source>
</evidence>
<dbReference type="EC" id="6.1.1.15" evidence="12"/>
<dbReference type="Pfam" id="PF04073">
    <property type="entry name" value="tRNA_edit"/>
    <property type="match status" value="1"/>
</dbReference>
<evidence type="ECO:0000256" key="9">
    <source>
        <dbReference type="ARBA" id="ARBA00047671"/>
    </source>
</evidence>
<dbReference type="InterPro" id="IPR036754">
    <property type="entry name" value="YbaK/aa-tRNA-synt-asso_dom_sf"/>
</dbReference>
<comment type="subcellular location">
    <subcellularLocation>
        <location evidence="1 12">Cytoplasm</location>
    </subcellularLocation>
</comment>
<comment type="similarity">
    <text evidence="11 12">Belongs to the class-II aminoacyl-tRNA synthetase family. ProS type 1 subfamily.</text>
</comment>
<dbReference type="InterPro" id="IPR044140">
    <property type="entry name" value="ProRS_anticodon_short"/>
</dbReference>
<dbReference type="FunFam" id="3.40.50.800:FF:000011">
    <property type="entry name" value="Proline--tRNA ligase"/>
    <property type="match status" value="1"/>
</dbReference>
<keyword evidence="15" id="KW-1185">Reference proteome</keyword>
<evidence type="ECO:0000256" key="7">
    <source>
        <dbReference type="ARBA" id="ARBA00022917"/>
    </source>
</evidence>
<dbReference type="Pfam" id="PF00587">
    <property type="entry name" value="tRNA-synt_2b"/>
    <property type="match status" value="1"/>
</dbReference>
<dbReference type="CDD" id="cd00779">
    <property type="entry name" value="ProRS_core_prok"/>
    <property type="match status" value="1"/>
</dbReference>
<dbReference type="InterPro" id="IPR045864">
    <property type="entry name" value="aa-tRNA-synth_II/BPL/LPL"/>
</dbReference>
<dbReference type="FunFam" id="3.30.930.10:FF:000065">
    <property type="entry name" value="Proline--tRNA ligase"/>
    <property type="match status" value="1"/>
</dbReference>
<dbReference type="Gene3D" id="3.30.930.10">
    <property type="entry name" value="Bira Bifunctional Protein, Domain 2"/>
    <property type="match status" value="2"/>
</dbReference>
<dbReference type="InterPro" id="IPR023717">
    <property type="entry name" value="Pro-tRNA-Synthase_IIa_type1"/>
</dbReference>
<keyword evidence="3 12" id="KW-0963">Cytoplasm</keyword>
<dbReference type="HAMAP" id="MF_01569">
    <property type="entry name" value="Pro_tRNA_synth_type1"/>
    <property type="match status" value="1"/>
</dbReference>
<evidence type="ECO:0000256" key="4">
    <source>
        <dbReference type="ARBA" id="ARBA00022598"/>
    </source>
</evidence>
<dbReference type="OrthoDB" id="9809052at2"/>
<dbReference type="InterPro" id="IPR004500">
    <property type="entry name" value="Pro-tRNA-synth_IIa_bac-type"/>
</dbReference>
<dbReference type="eggNOG" id="COG0442">
    <property type="taxonomic scope" value="Bacteria"/>
</dbReference>
<dbReference type="GO" id="GO:0004827">
    <property type="term" value="F:proline-tRNA ligase activity"/>
    <property type="evidence" value="ECO:0007669"/>
    <property type="project" value="UniProtKB-UniRule"/>
</dbReference>
<evidence type="ECO:0000256" key="10">
    <source>
        <dbReference type="ARBA" id="ARBA00053664"/>
    </source>
</evidence>
<protein>
    <recommendedName>
        <fullName evidence="12">Proline--tRNA ligase</fullName>
        <ecNumber evidence="12">6.1.1.15</ecNumber>
    </recommendedName>
    <alternativeName>
        <fullName evidence="12">Prolyl-tRNA synthetase</fullName>
        <shortName evidence="12">ProRS</shortName>
    </alternativeName>
</protein>
<evidence type="ECO:0000256" key="8">
    <source>
        <dbReference type="ARBA" id="ARBA00023146"/>
    </source>
</evidence>
<keyword evidence="6 12" id="KW-0067">ATP-binding</keyword>
<dbReference type="PROSITE" id="PS50862">
    <property type="entry name" value="AA_TRNA_LIGASE_II"/>
    <property type="match status" value="1"/>
</dbReference>
<dbReference type="KEGG" id="tal:Thal_1035"/>
<evidence type="ECO:0000256" key="5">
    <source>
        <dbReference type="ARBA" id="ARBA00022741"/>
    </source>
</evidence>
<dbReference type="HOGENOM" id="CLU_016739_0_0_0"/>
<organism evidence="14 15">
    <name type="scientific">Thermocrinis albus (strain DSM 14484 / JCM 11386 / HI 11/12)</name>
    <dbReference type="NCBI Taxonomy" id="638303"/>
    <lineage>
        <taxon>Bacteria</taxon>
        <taxon>Pseudomonadati</taxon>
        <taxon>Aquificota</taxon>
        <taxon>Aquificia</taxon>
        <taxon>Aquificales</taxon>
        <taxon>Aquificaceae</taxon>
        <taxon>Thermocrinis</taxon>
    </lineage>
</organism>
<keyword evidence="8 12" id="KW-0030">Aminoacyl-tRNA synthetase</keyword>
<name>D3SLN7_THEAH</name>
<dbReference type="InterPro" id="IPR007214">
    <property type="entry name" value="YbaK/aa-tRNA-synth-assoc-dom"/>
</dbReference>
<dbReference type="GO" id="GO:0006433">
    <property type="term" value="P:prolyl-tRNA aminoacylation"/>
    <property type="evidence" value="ECO:0007669"/>
    <property type="project" value="UniProtKB-UniRule"/>
</dbReference>
<dbReference type="NCBIfam" id="NF006625">
    <property type="entry name" value="PRK09194.1"/>
    <property type="match status" value="1"/>
</dbReference>
<reference evidence="15" key="1">
    <citation type="journal article" date="2010" name="Stand. Genomic Sci.">
        <title>Complete genome sequence of Thermocrinis albus type strain (HI 11/12T).</title>
        <authorList>
            <person name="Wirth R."/>
            <person name="Sikorski J."/>
            <person name="Brambilla E."/>
            <person name="Misra M."/>
            <person name="Lapidus A."/>
            <person name="Copeland A."/>
            <person name="Nolan M."/>
            <person name="Lucas S."/>
            <person name="Chen F."/>
            <person name="Tice H."/>
            <person name="Cheng J.F."/>
            <person name="Han C."/>
            <person name="Detter J.C."/>
            <person name="Tapia R."/>
            <person name="Bruce D."/>
            <person name="Goodwin L."/>
            <person name="Pitluck S."/>
            <person name="Pati A."/>
            <person name="Anderson I."/>
            <person name="Ivanova N."/>
            <person name="Mavromatis K."/>
            <person name="Mikhailova N."/>
            <person name="Chen A."/>
            <person name="Palaniappan K."/>
            <person name="Bilek Y."/>
            <person name="Hader T."/>
            <person name="Land M."/>
            <person name="Hauser L."/>
            <person name="Chang Y.J."/>
            <person name="Jeffries C.D."/>
            <person name="Tindall B.J."/>
            <person name="Rohde M."/>
            <person name="Goker M."/>
            <person name="Bristow J."/>
            <person name="Eisen J.A."/>
            <person name="Markowitz V."/>
            <person name="Hugenholtz P."/>
            <person name="Kyrpides N.C."/>
            <person name="Klenk H.P."/>
        </authorList>
    </citation>
    <scope>NUCLEOTIDE SEQUENCE [LARGE SCALE GENOMIC DNA]</scope>
    <source>
        <strain evidence="15">DSM 14484 / JCM 11386 / HI 11/12</strain>
    </source>
</reference>
<dbReference type="GO" id="GO:0002161">
    <property type="term" value="F:aminoacyl-tRNA deacylase activity"/>
    <property type="evidence" value="ECO:0007669"/>
    <property type="project" value="InterPro"/>
</dbReference>
<sequence length="570" mass="64909">MRWSRYFWYTSKDDPADVEAPSHKYLVKGGFIKQIASGVYQYTPPALRVLRKIESIVRKEMDRTGAQEVLLTVLNPAELWRETGRWDLYGRELFTLKDRHGRDYCLGPTHEEEVTDLFRSYVTSYRQLPLILYQIQVKFRDEKRPRFGLIRAREFIMKDAYSFDLDEFSAIMSYEAMKFAYDRIFKKMRLKTLMVEASVGAIGGKSSHEFVVLTDYGEARVAYCENCSYAANAEIVPLGKGKEEDEPEMPLQKVATPGVSTIEELSRFLKVPPRKILKGLLYVVEEKEPLLVFIRGDRQVDENKLEAILGTDNFRLAKDEEIKEILGTVRGFVGPLSLKNNVRVLWDNSLYGVKNMVVAINEPDVHYVNANPGRDFHYGDMVDVCQVEEGDPCPKCGAPLKVNRGLEVGHIFLLGTRYSEPMKAFVKDSEGKDVPVVMGCYGIGISRCMSAIVEQHHDEKGIKWPTPVAPFELDIVCVNISDEEQRAVAEKLYTTAQEMGVEVLYDDRDESPGSKFADADLCGFPYRIVVGKKVKEGKVEVQSRHTGERWDAPIEEAVGQVKELIHQEKL</sequence>
<dbReference type="PANTHER" id="PTHR42753:SF2">
    <property type="entry name" value="PROLINE--TRNA LIGASE"/>
    <property type="match status" value="1"/>
</dbReference>
<comment type="function">
    <text evidence="10 12">Catalyzes the attachment of proline to tRNA(Pro) in a two-step reaction: proline is first activated by ATP to form Pro-AMP and then transferred to the acceptor end of tRNA(Pro). As ProRS can inadvertently accommodate and process non-cognate amino acids such as alanine and cysteine, to avoid such errors it has two additional distinct editing activities against alanine. One activity is designated as 'pretransfer' editing and involves the tRNA(Pro)-independent hydrolysis of activated Ala-AMP. The other activity is designated 'posttransfer' editing and involves deacylation of mischarged Ala-tRNA(Pro). The misacylated Cys-tRNA(Pro) is not edited by ProRS.</text>
</comment>
<dbReference type="SUPFAM" id="SSF55681">
    <property type="entry name" value="Class II aaRS and biotin synthetases"/>
    <property type="match status" value="1"/>
</dbReference>
<dbReference type="Proteomes" id="UP000002043">
    <property type="component" value="Chromosome"/>
</dbReference>
<evidence type="ECO:0000313" key="14">
    <source>
        <dbReference type="EMBL" id="ADC89667.1"/>
    </source>
</evidence>
<evidence type="ECO:0000256" key="1">
    <source>
        <dbReference type="ARBA" id="ARBA00004496"/>
    </source>
</evidence>
<dbReference type="CDD" id="cd04334">
    <property type="entry name" value="ProRS-INS"/>
    <property type="match status" value="1"/>
</dbReference>
<dbReference type="InterPro" id="IPR002314">
    <property type="entry name" value="aa-tRNA-synt_IIb"/>
</dbReference>
<gene>
    <name evidence="12" type="primary">proS</name>
    <name evidence="14" type="ordered locus">Thal_1035</name>
</gene>
<dbReference type="GO" id="GO:0005524">
    <property type="term" value="F:ATP binding"/>
    <property type="evidence" value="ECO:0007669"/>
    <property type="project" value="UniProtKB-UniRule"/>
</dbReference>
<evidence type="ECO:0000256" key="6">
    <source>
        <dbReference type="ARBA" id="ARBA00022840"/>
    </source>
</evidence>
<comment type="catalytic activity">
    <reaction evidence="9 12">
        <text>tRNA(Pro) + L-proline + ATP = L-prolyl-tRNA(Pro) + AMP + diphosphate</text>
        <dbReference type="Rhea" id="RHEA:14305"/>
        <dbReference type="Rhea" id="RHEA-COMP:9700"/>
        <dbReference type="Rhea" id="RHEA-COMP:9702"/>
        <dbReference type="ChEBI" id="CHEBI:30616"/>
        <dbReference type="ChEBI" id="CHEBI:33019"/>
        <dbReference type="ChEBI" id="CHEBI:60039"/>
        <dbReference type="ChEBI" id="CHEBI:78442"/>
        <dbReference type="ChEBI" id="CHEBI:78532"/>
        <dbReference type="ChEBI" id="CHEBI:456215"/>
        <dbReference type="EC" id="6.1.1.15"/>
    </reaction>
</comment>
<dbReference type="PANTHER" id="PTHR42753">
    <property type="entry name" value="MITOCHONDRIAL RIBOSOME PROTEIN L39/PROLYL-TRNA LIGASE FAMILY MEMBER"/>
    <property type="match status" value="1"/>
</dbReference>
<evidence type="ECO:0000256" key="11">
    <source>
        <dbReference type="ARBA" id="ARBA00060755"/>
    </source>
</evidence>
<dbReference type="GO" id="GO:0005829">
    <property type="term" value="C:cytosol"/>
    <property type="evidence" value="ECO:0007669"/>
    <property type="project" value="TreeGrafter"/>
</dbReference>